<keyword evidence="4" id="KW-1185">Reference proteome</keyword>
<dbReference type="SMART" id="SM01187">
    <property type="entry name" value="Elicitin"/>
    <property type="match status" value="3"/>
</dbReference>
<organism evidence="3 4">
    <name type="scientific">Phytophthora citrophthora</name>
    <dbReference type="NCBI Taxonomy" id="4793"/>
    <lineage>
        <taxon>Eukaryota</taxon>
        <taxon>Sar</taxon>
        <taxon>Stramenopiles</taxon>
        <taxon>Oomycota</taxon>
        <taxon>Peronosporomycetes</taxon>
        <taxon>Peronosporales</taxon>
        <taxon>Peronosporaceae</taxon>
        <taxon>Phytophthora</taxon>
    </lineage>
</organism>
<name>A0AAD9GYE6_9STRA</name>
<feature type="chain" id="PRO_5042228466" description="Elicitin" evidence="2">
    <location>
        <begin position="20"/>
        <end position="398"/>
    </location>
</feature>
<proteinExistence type="predicted"/>
<keyword evidence="2" id="KW-0732">Signal</keyword>
<accession>A0AAD9GYE6</accession>
<evidence type="ECO:0000256" key="1">
    <source>
        <dbReference type="SAM" id="MobiDB-lite"/>
    </source>
</evidence>
<dbReference type="AlphaFoldDB" id="A0AAD9GYE6"/>
<evidence type="ECO:0000313" key="3">
    <source>
        <dbReference type="EMBL" id="KAK1946886.1"/>
    </source>
</evidence>
<feature type="signal peptide" evidence="2">
    <location>
        <begin position="1"/>
        <end position="19"/>
    </location>
</feature>
<reference evidence="3" key="1">
    <citation type="submission" date="2023-08" db="EMBL/GenBank/DDBJ databases">
        <title>Reference Genome Resource for the Citrus Pathogen Phytophthora citrophthora.</title>
        <authorList>
            <person name="Moller H."/>
            <person name="Coetzee B."/>
            <person name="Rose L.J."/>
            <person name="Van Niekerk J.M."/>
        </authorList>
    </citation>
    <scope>NUCLEOTIDE SEQUENCE</scope>
    <source>
        <strain evidence="3">STE-U-9442</strain>
    </source>
</reference>
<evidence type="ECO:0000313" key="4">
    <source>
        <dbReference type="Proteomes" id="UP001259832"/>
    </source>
</evidence>
<feature type="region of interest" description="Disordered" evidence="1">
    <location>
        <begin position="207"/>
        <end position="237"/>
    </location>
</feature>
<protein>
    <recommendedName>
        <fullName evidence="5">Elicitin</fullName>
    </recommendedName>
</protein>
<evidence type="ECO:0008006" key="5">
    <source>
        <dbReference type="Google" id="ProtNLM"/>
    </source>
</evidence>
<gene>
    <name evidence="3" type="ORF">P3T76_002438</name>
</gene>
<sequence>MRQLVLTLLLASLCSTSNAAECTDSEANYAGSLWDGAAATSACAPYVVTTNPVFIDAPCTETSCINVMEGLADDLPACTFSGVSNKIELQNALAVCNGGDTTDPGSPTTDTTTTTTTPTPTSTSTADCTAAEAQSTVDLYDAAAATSACMPYSTTSELLVRFNMPCTATSCISVLVELAGALPDCLYDGTNEKAGLTDELGICTDVTSDTPDTSGGTTDTTTSSSPTPASTASSTGCTTTEVNDMWDLYVSTATSDECAADSTVNEYSVYIFTTCDSECVDKIKELGEELPNCYYDYEFMNKKRDVLEELDDCEESFSYYLTVTIFPDSTVDDTTVTSTSAPVSTPSGGSETLAPESGELPDTNLDSSIAGAESDAPPILASSFQVMTILLAVVFLTL</sequence>
<feature type="region of interest" description="Disordered" evidence="1">
    <location>
        <begin position="98"/>
        <end position="125"/>
    </location>
</feature>
<feature type="compositionally biased region" description="Low complexity" evidence="1">
    <location>
        <begin position="335"/>
        <end position="350"/>
    </location>
</feature>
<dbReference type="EMBL" id="JASMQC010000003">
    <property type="protein sequence ID" value="KAK1946886.1"/>
    <property type="molecule type" value="Genomic_DNA"/>
</dbReference>
<evidence type="ECO:0000256" key="2">
    <source>
        <dbReference type="SAM" id="SignalP"/>
    </source>
</evidence>
<comment type="caution">
    <text evidence="3">The sequence shown here is derived from an EMBL/GenBank/DDBJ whole genome shotgun (WGS) entry which is preliminary data.</text>
</comment>
<dbReference type="InterPro" id="IPR002200">
    <property type="entry name" value="Elicitin"/>
</dbReference>
<feature type="region of interest" description="Disordered" evidence="1">
    <location>
        <begin position="335"/>
        <end position="369"/>
    </location>
</feature>
<dbReference type="GO" id="GO:0005576">
    <property type="term" value="C:extracellular region"/>
    <property type="evidence" value="ECO:0007669"/>
    <property type="project" value="InterPro"/>
</dbReference>
<dbReference type="Proteomes" id="UP001259832">
    <property type="component" value="Unassembled WGS sequence"/>
</dbReference>